<name>A0A6P3ZLC5_ZIZJJ</name>
<feature type="region of interest" description="Disordered" evidence="1">
    <location>
        <begin position="78"/>
        <end position="105"/>
    </location>
</feature>
<dbReference type="GeneID" id="107411320"/>
<proteinExistence type="predicted"/>
<dbReference type="SUPFAM" id="SSF51182">
    <property type="entry name" value="RmlC-like cupins"/>
    <property type="match status" value="1"/>
</dbReference>
<dbReference type="InterPro" id="IPR011051">
    <property type="entry name" value="RmlC_Cupin_sf"/>
</dbReference>
<organism evidence="4 5">
    <name type="scientific">Ziziphus jujuba</name>
    <name type="common">Chinese jujube</name>
    <name type="synonym">Ziziphus sativa</name>
    <dbReference type="NCBI Taxonomy" id="326968"/>
    <lineage>
        <taxon>Eukaryota</taxon>
        <taxon>Viridiplantae</taxon>
        <taxon>Streptophyta</taxon>
        <taxon>Embryophyta</taxon>
        <taxon>Tracheophyta</taxon>
        <taxon>Spermatophyta</taxon>
        <taxon>Magnoliopsida</taxon>
        <taxon>eudicotyledons</taxon>
        <taxon>Gunneridae</taxon>
        <taxon>Pentapetalae</taxon>
        <taxon>rosids</taxon>
        <taxon>fabids</taxon>
        <taxon>Rosales</taxon>
        <taxon>Rhamnaceae</taxon>
        <taxon>Paliureae</taxon>
        <taxon>Ziziphus</taxon>
    </lineage>
</organism>
<gene>
    <name evidence="5" type="primary">LOC107411320</name>
</gene>
<evidence type="ECO:0000256" key="2">
    <source>
        <dbReference type="SAM" id="Phobius"/>
    </source>
</evidence>
<feature type="transmembrane region" description="Helical" evidence="2">
    <location>
        <begin position="46"/>
        <end position="68"/>
    </location>
</feature>
<keyword evidence="2" id="KW-0812">Transmembrane</keyword>
<feature type="region of interest" description="Disordered" evidence="1">
    <location>
        <begin position="339"/>
        <end position="361"/>
    </location>
</feature>
<feature type="compositionally biased region" description="Acidic residues" evidence="1">
    <location>
        <begin position="83"/>
        <end position="92"/>
    </location>
</feature>
<dbReference type="RefSeq" id="XP_015874370.3">
    <property type="nucleotide sequence ID" value="XM_016018884.4"/>
</dbReference>
<dbReference type="FunCoup" id="A0A6P3ZLC5">
    <property type="interactions" value="246"/>
</dbReference>
<protein>
    <submittedName>
        <fullName evidence="5">Vicilin-like seed storage protein At2g28490</fullName>
    </submittedName>
</protein>
<evidence type="ECO:0000313" key="5">
    <source>
        <dbReference type="RefSeq" id="XP_015874370.3"/>
    </source>
</evidence>
<evidence type="ECO:0000256" key="1">
    <source>
        <dbReference type="SAM" id="MobiDB-lite"/>
    </source>
</evidence>
<dbReference type="PANTHER" id="PTHR31189:SF2">
    <property type="entry name" value="RMLC-LIKE CUPINS SUPERFAMILY PROTEIN"/>
    <property type="match status" value="1"/>
</dbReference>
<dbReference type="SMART" id="SM00835">
    <property type="entry name" value="Cupin_1"/>
    <property type="match status" value="2"/>
</dbReference>
<dbReference type="Proteomes" id="UP001652623">
    <property type="component" value="Chromosome 10"/>
</dbReference>
<feature type="compositionally biased region" description="Basic and acidic residues" evidence="1">
    <location>
        <begin position="339"/>
        <end position="351"/>
    </location>
</feature>
<keyword evidence="2" id="KW-1133">Transmembrane helix</keyword>
<feature type="domain" description="Cupin type-1" evidence="3">
    <location>
        <begin position="356"/>
        <end position="505"/>
    </location>
</feature>
<dbReference type="CDD" id="cd02245">
    <property type="entry name" value="cupin_7S_vicilin-like_C"/>
    <property type="match status" value="1"/>
</dbReference>
<accession>A0A6P3ZLC5</accession>
<dbReference type="InParanoid" id="A0A6P3ZLC5"/>
<keyword evidence="2" id="KW-0472">Membrane</keyword>
<sequence>KARVSLNFLPLPLHKPPHDLFFPPSNSKIQDKSFRPTKKKMGNKKLTLLVLVLVLCYGVLGIKALSFAEDVEDWRRSERGEEAEAEQQQEEEDWRRERGGRGRGSKISSEDWFLLRDVKPIVKTDAGEMRVVKSLGSRNLGRNMHIGFITMEPQTLFIPQYLDSNLIIFIRRGEAKLGLIYGDDLAERRLKSGDVYLIPAGSAFYLVNTGEGQRLHIICSIDTSESLGLGAFQSFFVAGGTYPTSILSGFSTHILENAFNVSRGELTEILSRQEEGPIVYITDPNPPSLWSKFLQLKEQDKLEHLKRMVDFHQDQSDEEKDEQPSWSWRKLLNSVFGNREERRHEHKRSGDSPDSYNLYKREPDYRNDYGYSKALEEDDYPPLKSSGIGIYLVNLTAGSMMAPHLNPRATEYGIVLRGAGTIEIVFPNGTTAMNAEVKEGDVFWVPRYFPFCQIASRTGPFEFFGFTTSARKNYPHFLVGANSILRTMAGPEVAAAFGASEERYRHLVDAQRESVILPSASAAPPYEAGEGEEGEVGGKKKNSNNNNNFERLPKVIKNFGNDLIMGFD</sequence>
<dbReference type="InterPro" id="IPR014710">
    <property type="entry name" value="RmlC-like_jellyroll"/>
</dbReference>
<evidence type="ECO:0000259" key="3">
    <source>
        <dbReference type="SMART" id="SM00835"/>
    </source>
</evidence>
<dbReference type="PANTHER" id="PTHR31189">
    <property type="entry name" value="OS03G0336100 PROTEIN-RELATED"/>
    <property type="match status" value="1"/>
</dbReference>
<feature type="region of interest" description="Disordered" evidence="1">
    <location>
        <begin position="521"/>
        <end position="549"/>
    </location>
</feature>
<dbReference type="KEGG" id="zju:107411320"/>
<dbReference type="AlphaFoldDB" id="A0A6P3ZLC5"/>
<dbReference type="CDD" id="cd02244">
    <property type="entry name" value="cupin_7S_vicilin-like_N"/>
    <property type="match status" value="1"/>
</dbReference>
<dbReference type="InterPro" id="IPR050253">
    <property type="entry name" value="Seed_Storage-Functional"/>
</dbReference>
<dbReference type="Pfam" id="PF00190">
    <property type="entry name" value="Cupin_1"/>
    <property type="match status" value="2"/>
</dbReference>
<evidence type="ECO:0000313" key="4">
    <source>
        <dbReference type="Proteomes" id="UP001652623"/>
    </source>
</evidence>
<feature type="non-terminal residue" evidence="5">
    <location>
        <position position="1"/>
    </location>
</feature>
<reference evidence="5" key="1">
    <citation type="submission" date="2025-08" db="UniProtKB">
        <authorList>
            <consortium name="RefSeq"/>
        </authorList>
    </citation>
    <scope>IDENTIFICATION</scope>
    <source>
        <tissue evidence="5">Seedling</tissue>
    </source>
</reference>
<feature type="domain" description="Cupin type-1" evidence="3">
    <location>
        <begin position="113"/>
        <end position="267"/>
    </location>
</feature>
<keyword evidence="4" id="KW-1185">Reference proteome</keyword>
<dbReference type="Gene3D" id="2.60.120.10">
    <property type="entry name" value="Jelly Rolls"/>
    <property type="match status" value="2"/>
</dbReference>
<dbReference type="InterPro" id="IPR006045">
    <property type="entry name" value="Cupin_1"/>
</dbReference>